<protein>
    <submittedName>
        <fullName evidence="10">DHA2 family efflux MFS transporter permease subunit</fullName>
    </submittedName>
</protein>
<dbReference type="PANTHER" id="PTHR42718:SF9">
    <property type="entry name" value="MAJOR FACILITATOR SUPERFAMILY MULTIDRUG TRANSPORTER MFSC"/>
    <property type="match status" value="1"/>
</dbReference>
<feature type="transmembrane region" description="Helical" evidence="8">
    <location>
        <begin position="362"/>
        <end position="390"/>
    </location>
</feature>
<dbReference type="InterPro" id="IPR004638">
    <property type="entry name" value="EmrB-like"/>
</dbReference>
<gene>
    <name evidence="10" type="ORF">ACK4CT_28740</name>
</gene>
<feature type="transmembrane region" description="Helical" evidence="8">
    <location>
        <begin position="16"/>
        <end position="36"/>
    </location>
</feature>
<evidence type="ECO:0000256" key="4">
    <source>
        <dbReference type="ARBA" id="ARBA00022475"/>
    </source>
</evidence>
<feature type="transmembrane region" description="Helical" evidence="8">
    <location>
        <begin position="113"/>
        <end position="134"/>
    </location>
</feature>
<sequence>MTLESKESTDVARSPWAAALIIVLGAFMAMLASTSVTVAVPDLAQRFEVRYEDAQWLATAYLLALAAGIPVSGWVSRRLGATRLWLVCLAMFAAFSVACALSSTFPMLLCGRIFQGLTGGVLVTAGQVILGVVAGRARLGRVMSTTGIAVVVAPTLGTTVGAVLLAHADWRWLFWLNLPLSAVAIVAGVLALPRTNLGSAGHLDWIGVILGVGGLSAAVYGTSSIAAAGEFGDVAADAFVVAGILALIGFVVWSLRSANPLLNLRLFKNEVFAAGVVVMAVGGAVNFAAQVVLPLYFVSARDQDVMAAGLLVAPQIIGTAIGFPIAGRLADRSGAGPMLIIGSVITALATVPLALADGGTSFWWLGFVLFIRGLGVALSTIPALTVSLAAVQADQLADATPILNVAQRIGASAGTAVAALVYSAHLAGTDPKDAASVAFTVVSWWLFTGACLLAGFAFLVARTESRQDC</sequence>
<keyword evidence="3" id="KW-0813">Transport</keyword>
<feature type="transmembrane region" description="Helical" evidence="8">
    <location>
        <begin position="172"/>
        <end position="193"/>
    </location>
</feature>
<feature type="transmembrane region" description="Helical" evidence="8">
    <location>
        <begin position="234"/>
        <end position="255"/>
    </location>
</feature>
<feature type="transmembrane region" description="Helical" evidence="8">
    <location>
        <begin position="146"/>
        <end position="166"/>
    </location>
</feature>
<dbReference type="InterPro" id="IPR020846">
    <property type="entry name" value="MFS_dom"/>
</dbReference>
<feature type="transmembrane region" description="Helical" evidence="8">
    <location>
        <begin position="442"/>
        <end position="461"/>
    </location>
</feature>
<dbReference type="NCBIfam" id="TIGR00711">
    <property type="entry name" value="efflux_EmrB"/>
    <property type="match status" value="1"/>
</dbReference>
<evidence type="ECO:0000256" key="1">
    <source>
        <dbReference type="ARBA" id="ARBA00004651"/>
    </source>
</evidence>
<dbReference type="InterPro" id="IPR036259">
    <property type="entry name" value="MFS_trans_sf"/>
</dbReference>
<evidence type="ECO:0000256" key="2">
    <source>
        <dbReference type="ARBA" id="ARBA00008537"/>
    </source>
</evidence>
<evidence type="ECO:0000256" key="3">
    <source>
        <dbReference type="ARBA" id="ARBA00022448"/>
    </source>
</evidence>
<dbReference type="Proteomes" id="UP001635816">
    <property type="component" value="Unassembled WGS sequence"/>
</dbReference>
<dbReference type="PANTHER" id="PTHR42718">
    <property type="entry name" value="MAJOR FACILITATOR SUPERFAMILY MULTIDRUG TRANSPORTER MFSC"/>
    <property type="match status" value="1"/>
</dbReference>
<proteinExistence type="inferred from homology"/>
<evidence type="ECO:0000256" key="7">
    <source>
        <dbReference type="ARBA" id="ARBA00023136"/>
    </source>
</evidence>
<accession>A0ABW9LGS4</accession>
<dbReference type="EMBL" id="JBKBDD010000014">
    <property type="protein sequence ID" value="MFN6547193.1"/>
    <property type="molecule type" value="Genomic_DNA"/>
</dbReference>
<evidence type="ECO:0000313" key="10">
    <source>
        <dbReference type="EMBL" id="MFN6547193.1"/>
    </source>
</evidence>
<keyword evidence="5 8" id="KW-0812">Transmembrane</keyword>
<dbReference type="InterPro" id="IPR011701">
    <property type="entry name" value="MFS"/>
</dbReference>
<dbReference type="Pfam" id="PF07690">
    <property type="entry name" value="MFS_1"/>
    <property type="match status" value="1"/>
</dbReference>
<keyword evidence="6 8" id="KW-1133">Transmembrane helix</keyword>
<evidence type="ECO:0000313" key="11">
    <source>
        <dbReference type="Proteomes" id="UP001635816"/>
    </source>
</evidence>
<evidence type="ECO:0000259" key="9">
    <source>
        <dbReference type="PROSITE" id="PS50850"/>
    </source>
</evidence>
<keyword evidence="4" id="KW-1003">Cell membrane</keyword>
<comment type="caution">
    <text evidence="10">The sequence shown here is derived from an EMBL/GenBank/DDBJ whole genome shotgun (WGS) entry which is preliminary data.</text>
</comment>
<name>A0ABW9LGS4_9MYCO</name>
<feature type="transmembrane region" description="Helical" evidence="8">
    <location>
        <begin position="84"/>
        <end position="107"/>
    </location>
</feature>
<dbReference type="RefSeq" id="WP_409545006.1">
    <property type="nucleotide sequence ID" value="NZ_JBKBDD010000014.1"/>
</dbReference>
<keyword evidence="11" id="KW-1185">Reference proteome</keyword>
<feature type="transmembrane region" description="Helical" evidence="8">
    <location>
        <begin position="338"/>
        <end position="356"/>
    </location>
</feature>
<dbReference type="Gene3D" id="1.20.1250.20">
    <property type="entry name" value="MFS general substrate transporter like domains"/>
    <property type="match status" value="2"/>
</dbReference>
<evidence type="ECO:0000256" key="5">
    <source>
        <dbReference type="ARBA" id="ARBA00022692"/>
    </source>
</evidence>
<feature type="transmembrane region" description="Helical" evidence="8">
    <location>
        <begin position="205"/>
        <end position="228"/>
    </location>
</feature>
<feature type="domain" description="Major facilitator superfamily (MFS) profile" evidence="9">
    <location>
        <begin position="18"/>
        <end position="466"/>
    </location>
</feature>
<feature type="transmembrane region" description="Helical" evidence="8">
    <location>
        <begin position="56"/>
        <end position="75"/>
    </location>
</feature>
<feature type="transmembrane region" description="Helical" evidence="8">
    <location>
        <begin position="271"/>
        <end position="293"/>
    </location>
</feature>
<feature type="transmembrane region" description="Helical" evidence="8">
    <location>
        <begin position="305"/>
        <end position="326"/>
    </location>
</feature>
<organism evidence="10 11">
    <name type="scientific">Mycolicibacterium nivoides</name>
    <dbReference type="NCBI Taxonomy" id="2487344"/>
    <lineage>
        <taxon>Bacteria</taxon>
        <taxon>Bacillati</taxon>
        <taxon>Actinomycetota</taxon>
        <taxon>Actinomycetes</taxon>
        <taxon>Mycobacteriales</taxon>
        <taxon>Mycobacteriaceae</taxon>
        <taxon>Mycolicibacterium</taxon>
    </lineage>
</organism>
<evidence type="ECO:0000256" key="6">
    <source>
        <dbReference type="ARBA" id="ARBA00022989"/>
    </source>
</evidence>
<reference evidence="10 11" key="1">
    <citation type="submission" date="2024-12" db="EMBL/GenBank/DDBJ databases">
        <title>The coexistence of Mycolicibacterium septicum and Mycolicibacterium nivoides in clinical samples.</title>
        <authorList>
            <person name="Wang C."/>
            <person name="Feng Y."/>
            <person name="Zong Z."/>
        </authorList>
    </citation>
    <scope>NUCLEOTIDE SEQUENCE [LARGE SCALE GENOMIC DNA]</scope>
    <source>
        <strain evidence="10 11">120309</strain>
    </source>
</reference>
<evidence type="ECO:0000256" key="8">
    <source>
        <dbReference type="SAM" id="Phobius"/>
    </source>
</evidence>
<comment type="similarity">
    <text evidence="2">Belongs to the major facilitator superfamily. EmrB family.</text>
</comment>
<comment type="subcellular location">
    <subcellularLocation>
        <location evidence="1">Cell membrane</location>
        <topology evidence="1">Multi-pass membrane protein</topology>
    </subcellularLocation>
</comment>
<dbReference type="SUPFAM" id="SSF103473">
    <property type="entry name" value="MFS general substrate transporter"/>
    <property type="match status" value="1"/>
</dbReference>
<keyword evidence="7 8" id="KW-0472">Membrane</keyword>
<dbReference type="PROSITE" id="PS50850">
    <property type="entry name" value="MFS"/>
    <property type="match status" value="1"/>
</dbReference>
<feature type="transmembrane region" description="Helical" evidence="8">
    <location>
        <begin position="402"/>
        <end position="422"/>
    </location>
</feature>